<dbReference type="RefSeq" id="WP_155315111.1">
    <property type="nucleotide sequence ID" value="NZ_AP021874.1"/>
</dbReference>
<organism evidence="2 3">
    <name type="scientific">Desulfosarcina alkanivorans</name>
    <dbReference type="NCBI Taxonomy" id="571177"/>
    <lineage>
        <taxon>Bacteria</taxon>
        <taxon>Pseudomonadati</taxon>
        <taxon>Thermodesulfobacteriota</taxon>
        <taxon>Desulfobacteria</taxon>
        <taxon>Desulfobacterales</taxon>
        <taxon>Desulfosarcinaceae</taxon>
        <taxon>Desulfosarcina</taxon>
    </lineage>
</organism>
<sequence>MLNASYEVCGIAVVVLLIGYWTIKFRAFRKKNKIAGVPDPSESQSPLNEHDIHHRALMFLMTQKTDSMLAALAATIEQERQKLGVAVRNPSVDEAIDAVQPEAMPAPAQRQTPYDQILPMVRNGMTVSTIARQLALPEAEISMVMRLNAA</sequence>
<reference evidence="2 3" key="1">
    <citation type="submission" date="2019-11" db="EMBL/GenBank/DDBJ databases">
        <title>Comparative genomics of hydrocarbon-degrading Desulfosarcina strains.</title>
        <authorList>
            <person name="Watanabe M."/>
            <person name="Kojima H."/>
            <person name="Fukui M."/>
        </authorList>
    </citation>
    <scope>NUCLEOTIDE SEQUENCE [LARGE SCALE GENOMIC DNA]</scope>
    <source>
        <strain evidence="2 3">PL12</strain>
    </source>
</reference>
<keyword evidence="1" id="KW-1133">Transmembrane helix</keyword>
<evidence type="ECO:0000313" key="3">
    <source>
        <dbReference type="Proteomes" id="UP000427906"/>
    </source>
</evidence>
<feature type="transmembrane region" description="Helical" evidence="1">
    <location>
        <begin position="6"/>
        <end position="23"/>
    </location>
</feature>
<evidence type="ECO:0000256" key="1">
    <source>
        <dbReference type="SAM" id="Phobius"/>
    </source>
</evidence>
<evidence type="ECO:0008006" key="4">
    <source>
        <dbReference type="Google" id="ProtNLM"/>
    </source>
</evidence>
<dbReference type="InterPro" id="IPR021244">
    <property type="entry name" value="DUF2802"/>
</dbReference>
<dbReference type="KEGG" id="dalk:DSCA_07080"/>
<accession>A0A5K7YCA8</accession>
<keyword evidence="3" id="KW-1185">Reference proteome</keyword>
<dbReference type="AlphaFoldDB" id="A0A5K7YCA8"/>
<gene>
    <name evidence="2" type="ORF">DSCA_07080</name>
</gene>
<keyword evidence="1" id="KW-0472">Membrane</keyword>
<dbReference type="OrthoDB" id="9848917at2"/>
<protein>
    <recommendedName>
        <fullName evidence="4">DUF2802 domain-containing protein</fullName>
    </recommendedName>
</protein>
<name>A0A5K7YCA8_9BACT</name>
<proteinExistence type="predicted"/>
<dbReference type="EMBL" id="AP021874">
    <property type="protein sequence ID" value="BBO66778.1"/>
    <property type="molecule type" value="Genomic_DNA"/>
</dbReference>
<dbReference type="Pfam" id="PF10975">
    <property type="entry name" value="DUF2802"/>
    <property type="match status" value="1"/>
</dbReference>
<keyword evidence="1" id="KW-0812">Transmembrane</keyword>
<evidence type="ECO:0000313" key="2">
    <source>
        <dbReference type="EMBL" id="BBO66778.1"/>
    </source>
</evidence>
<dbReference type="Proteomes" id="UP000427906">
    <property type="component" value="Chromosome"/>
</dbReference>